<evidence type="ECO:0000256" key="5">
    <source>
        <dbReference type="ARBA" id="ARBA00022679"/>
    </source>
</evidence>
<evidence type="ECO:0000256" key="2">
    <source>
        <dbReference type="ARBA" id="ARBA00007441"/>
    </source>
</evidence>
<dbReference type="PANTHER" id="PTHR46383">
    <property type="entry name" value="ASPARTATE AMINOTRANSFERASE"/>
    <property type="match status" value="1"/>
</dbReference>
<dbReference type="GO" id="GO:0008483">
    <property type="term" value="F:transaminase activity"/>
    <property type="evidence" value="ECO:0007669"/>
    <property type="project" value="UniProtKB-KW"/>
</dbReference>
<dbReference type="KEGG" id="mif:Metin_0592"/>
<dbReference type="InterPro" id="IPR050596">
    <property type="entry name" value="AspAT/PAT-like"/>
</dbReference>
<dbReference type="Pfam" id="PF00155">
    <property type="entry name" value="Aminotran_1_2"/>
    <property type="match status" value="1"/>
</dbReference>
<keyword evidence="4 7" id="KW-0032">Aminotransferase</keyword>
<dbReference type="SUPFAM" id="SSF53383">
    <property type="entry name" value="PLP-dependent transferases"/>
    <property type="match status" value="1"/>
</dbReference>
<dbReference type="InterPro" id="IPR015424">
    <property type="entry name" value="PyrdxlP-dep_Trfase"/>
</dbReference>
<dbReference type="Proteomes" id="UP000002061">
    <property type="component" value="Chromosome"/>
</dbReference>
<dbReference type="PANTHER" id="PTHR46383:SF3">
    <property type="entry name" value="ASPARTATE AMINOTRANSFERASE-RELATED"/>
    <property type="match status" value="1"/>
</dbReference>
<organism evidence="9 10">
    <name type="scientific">Methanocaldococcus infernus (strain DSM 11812 / JCM 15783 / ME)</name>
    <dbReference type="NCBI Taxonomy" id="573063"/>
    <lineage>
        <taxon>Archaea</taxon>
        <taxon>Methanobacteriati</taxon>
        <taxon>Methanobacteriota</taxon>
        <taxon>Methanomada group</taxon>
        <taxon>Methanococci</taxon>
        <taxon>Methanococcales</taxon>
        <taxon>Methanocaldococcaceae</taxon>
        <taxon>Methanocaldococcus</taxon>
    </lineage>
</organism>
<evidence type="ECO:0000256" key="4">
    <source>
        <dbReference type="ARBA" id="ARBA00022576"/>
    </source>
</evidence>
<keyword evidence="5 7" id="KW-0808">Transferase</keyword>
<proteinExistence type="inferred from homology"/>
<dbReference type="GeneID" id="9131599"/>
<name>D5VRQ8_METIM</name>
<dbReference type="GO" id="GO:0030170">
    <property type="term" value="F:pyridoxal phosphate binding"/>
    <property type="evidence" value="ECO:0007669"/>
    <property type="project" value="InterPro"/>
</dbReference>
<evidence type="ECO:0000256" key="1">
    <source>
        <dbReference type="ARBA" id="ARBA00001933"/>
    </source>
</evidence>
<dbReference type="InterPro" id="IPR004838">
    <property type="entry name" value="NHTrfase_class1_PyrdxlP-BS"/>
</dbReference>
<evidence type="ECO:0000313" key="9">
    <source>
        <dbReference type="EMBL" id="ADG13261.1"/>
    </source>
</evidence>
<evidence type="ECO:0000313" key="10">
    <source>
        <dbReference type="Proteomes" id="UP000002061"/>
    </source>
</evidence>
<dbReference type="Gene3D" id="3.90.1150.10">
    <property type="entry name" value="Aspartate Aminotransferase, domain 1"/>
    <property type="match status" value="1"/>
</dbReference>
<feature type="domain" description="Aminotransferase class I/classII large" evidence="8">
    <location>
        <begin position="24"/>
        <end position="361"/>
    </location>
</feature>
<dbReference type="STRING" id="573063.Metin_0592"/>
<dbReference type="HOGENOM" id="CLU_017584_4_3_2"/>
<dbReference type="EMBL" id="CP002009">
    <property type="protein sequence ID" value="ADG13261.1"/>
    <property type="molecule type" value="Genomic_DNA"/>
</dbReference>
<evidence type="ECO:0000256" key="6">
    <source>
        <dbReference type="ARBA" id="ARBA00022898"/>
    </source>
</evidence>
<dbReference type="eggNOG" id="arCOG01130">
    <property type="taxonomic scope" value="Archaea"/>
</dbReference>
<comment type="subunit">
    <text evidence="3">Homodimer.</text>
</comment>
<dbReference type="OrthoDB" id="372018at2157"/>
<evidence type="ECO:0000259" key="8">
    <source>
        <dbReference type="Pfam" id="PF00155"/>
    </source>
</evidence>
<dbReference type="FunFam" id="3.40.640.10:FF:000033">
    <property type="entry name" value="Aspartate aminotransferase"/>
    <property type="match status" value="1"/>
</dbReference>
<reference evidence="9" key="1">
    <citation type="submission" date="2010-04" db="EMBL/GenBank/DDBJ databases">
        <title>Complete sequence of Methanocaldococcus infernus ME.</title>
        <authorList>
            <consortium name="US DOE Joint Genome Institute"/>
            <person name="Lucas S."/>
            <person name="Copeland A."/>
            <person name="Lapidus A."/>
            <person name="Cheng J.-F."/>
            <person name="Bruce D."/>
            <person name="Goodwin L."/>
            <person name="Pitluck S."/>
            <person name="Munk A.C."/>
            <person name="Detter J.C."/>
            <person name="Han C."/>
            <person name="Tapia R."/>
            <person name="Land M."/>
            <person name="Hauser L."/>
            <person name="Kyrpides N."/>
            <person name="Mikhailova N."/>
            <person name="Sieprawska-Lupa M."/>
            <person name="Whitman W.B."/>
            <person name="Woyke T."/>
        </authorList>
    </citation>
    <scope>NUCLEOTIDE SEQUENCE [LARGE SCALE GENOMIC DNA]</scope>
    <source>
        <strain evidence="9">ME</strain>
    </source>
</reference>
<dbReference type="GO" id="GO:0006520">
    <property type="term" value="P:amino acid metabolic process"/>
    <property type="evidence" value="ECO:0007669"/>
    <property type="project" value="InterPro"/>
</dbReference>
<accession>D5VRQ8</accession>
<dbReference type="RefSeq" id="WP_013100007.1">
    <property type="nucleotide sequence ID" value="NC_014122.1"/>
</dbReference>
<sequence length="365" mass="41726">MVSERVKNIEKSMIREIFNLSGEDFINLGIGEPDFDTPEFVKEGAIKALREGKTCYSPNLGIPELREEIARKVNEDYNLGISKDNVMVTGGASEALYLSTFGLLDRGDKVLIINPYFVSYKALSQLAEAKILEFKVDDNFNIDLDELNEVVKGVKVIFFNSPTNPTGKVYDKKTIKGLAEIAEDNNIFIVSDEVYDKIIYEKEHYSPAQFYENVVIVNSFSKSYAMTGWRVGYLIAKKELIEEFLKIHQYSFACVNTFSQYGALVALREGDSFIKKMVEEFKKRRDLIYKGLKKKFQVVKPEGTFYIFPRVSEYGKDIDVVKKLIENKILAIPGSAFGNENYVRFSYATDYEKIKEALEIIEEIL</sequence>
<keyword evidence="6" id="KW-0663">Pyridoxal phosphate</keyword>
<dbReference type="CDD" id="cd00609">
    <property type="entry name" value="AAT_like"/>
    <property type="match status" value="1"/>
</dbReference>
<evidence type="ECO:0000256" key="7">
    <source>
        <dbReference type="RuleBase" id="RU000481"/>
    </source>
</evidence>
<dbReference type="Gene3D" id="3.40.640.10">
    <property type="entry name" value="Type I PLP-dependent aspartate aminotransferase-like (Major domain)"/>
    <property type="match status" value="1"/>
</dbReference>
<evidence type="ECO:0000256" key="3">
    <source>
        <dbReference type="ARBA" id="ARBA00011738"/>
    </source>
</evidence>
<protein>
    <recommendedName>
        <fullName evidence="7">Aminotransferase</fullName>
        <ecNumber evidence="7">2.6.1.-</ecNumber>
    </recommendedName>
</protein>
<dbReference type="InterPro" id="IPR004839">
    <property type="entry name" value="Aminotransferase_I/II_large"/>
</dbReference>
<dbReference type="PROSITE" id="PS00105">
    <property type="entry name" value="AA_TRANSFER_CLASS_1"/>
    <property type="match status" value="1"/>
</dbReference>
<gene>
    <name evidence="9" type="ordered locus">Metin_0592</name>
</gene>
<dbReference type="InterPro" id="IPR015421">
    <property type="entry name" value="PyrdxlP-dep_Trfase_major"/>
</dbReference>
<dbReference type="InterPro" id="IPR015422">
    <property type="entry name" value="PyrdxlP-dep_Trfase_small"/>
</dbReference>
<comment type="similarity">
    <text evidence="2 7">Belongs to the class-I pyridoxal-phosphate-dependent aminotransferase family.</text>
</comment>
<dbReference type="AlphaFoldDB" id="D5VRQ8"/>
<keyword evidence="10" id="KW-1185">Reference proteome</keyword>
<dbReference type="EC" id="2.6.1.-" evidence="7"/>
<comment type="cofactor">
    <cofactor evidence="1 7">
        <name>pyridoxal 5'-phosphate</name>
        <dbReference type="ChEBI" id="CHEBI:597326"/>
    </cofactor>
</comment>